<keyword evidence="3" id="KW-1185">Reference proteome</keyword>
<dbReference type="EMBL" id="JARJFB010000023">
    <property type="protein sequence ID" value="MEA0970504.1"/>
    <property type="molecule type" value="Genomic_DNA"/>
</dbReference>
<dbReference type="Proteomes" id="UP001291687">
    <property type="component" value="Unassembled WGS sequence"/>
</dbReference>
<sequence length="198" mass="22678">MNFHNVNLPKYIEIFAVGVSEFTTSCATSMSGREVRSSDSQIARRRYLLKGCRLSQLQFDAFNSFFIARAGKRFSFRLKDYFDFKVDKQIIATGDDIETKFQLKKLYQDDFAPYLRSITKPKISTLKLWLNNEEIVPQDIGLNDGIVNLGKPLPTGVKLVASFEFDVPVRFANDNFEYSFNKDGTISLDKAELIEVLE</sequence>
<dbReference type="InterPro" id="IPR011740">
    <property type="entry name" value="DUF2460"/>
</dbReference>
<name>A0ABU5NBH2_9RICK</name>
<dbReference type="Pfam" id="PF09343">
    <property type="entry name" value="DUF2460"/>
    <property type="match status" value="1"/>
</dbReference>
<feature type="domain" description="DUF2460" evidence="1">
    <location>
        <begin position="4"/>
        <end position="196"/>
    </location>
</feature>
<evidence type="ECO:0000259" key="1">
    <source>
        <dbReference type="Pfam" id="PF09343"/>
    </source>
</evidence>
<evidence type="ECO:0000313" key="2">
    <source>
        <dbReference type="EMBL" id="MEA0970504.1"/>
    </source>
</evidence>
<evidence type="ECO:0000313" key="3">
    <source>
        <dbReference type="Proteomes" id="UP001291687"/>
    </source>
</evidence>
<proteinExistence type="predicted"/>
<comment type="caution">
    <text evidence="2">The sequence shown here is derived from an EMBL/GenBank/DDBJ whole genome shotgun (WGS) entry which is preliminary data.</text>
</comment>
<protein>
    <submittedName>
        <fullName evidence="2">Phage protein</fullName>
    </submittedName>
</protein>
<reference evidence="2 3" key="1">
    <citation type="submission" date="2023-03" db="EMBL/GenBank/DDBJ databases">
        <title>Host association and intracellularity evolved multiple times independently in the Rickettsiales.</title>
        <authorList>
            <person name="Castelli M."/>
            <person name="Nardi T."/>
            <person name="Gammuto L."/>
            <person name="Bellinzona G."/>
            <person name="Sabaneyeva E."/>
            <person name="Potekhin A."/>
            <person name="Serra V."/>
            <person name="Petroni G."/>
            <person name="Sassera D."/>
        </authorList>
    </citation>
    <scope>NUCLEOTIDE SEQUENCE [LARGE SCALE GENOMIC DNA]</scope>
    <source>
        <strain evidence="2 3">Sr 2-6</strain>
    </source>
</reference>
<gene>
    <name evidence="2" type="ORF">Megvenef_00470</name>
</gene>
<organism evidence="2 3">
    <name type="scientific">Candidatus Megaera venefica</name>
    <dbReference type="NCBI Taxonomy" id="2055910"/>
    <lineage>
        <taxon>Bacteria</taxon>
        <taxon>Pseudomonadati</taxon>
        <taxon>Pseudomonadota</taxon>
        <taxon>Alphaproteobacteria</taxon>
        <taxon>Rickettsiales</taxon>
        <taxon>Rickettsiaceae</taxon>
        <taxon>Candidatus Megaera</taxon>
    </lineage>
</organism>
<accession>A0ABU5NBH2</accession>
<dbReference type="RefSeq" id="WP_322776407.1">
    <property type="nucleotide sequence ID" value="NZ_JARJFB010000023.1"/>
</dbReference>